<evidence type="ECO:0000313" key="2">
    <source>
        <dbReference type="EMBL" id="GMH24423.1"/>
    </source>
</evidence>
<organism evidence="2 3">
    <name type="scientific">Nepenthes gracilis</name>
    <name type="common">Slender pitcher plant</name>
    <dbReference type="NCBI Taxonomy" id="150966"/>
    <lineage>
        <taxon>Eukaryota</taxon>
        <taxon>Viridiplantae</taxon>
        <taxon>Streptophyta</taxon>
        <taxon>Embryophyta</taxon>
        <taxon>Tracheophyta</taxon>
        <taxon>Spermatophyta</taxon>
        <taxon>Magnoliopsida</taxon>
        <taxon>eudicotyledons</taxon>
        <taxon>Gunneridae</taxon>
        <taxon>Pentapetalae</taxon>
        <taxon>Caryophyllales</taxon>
        <taxon>Nepenthaceae</taxon>
        <taxon>Nepenthes</taxon>
    </lineage>
</organism>
<accession>A0AAD3T6I8</accession>
<dbReference type="AlphaFoldDB" id="A0AAD3T6I8"/>
<reference evidence="2" key="1">
    <citation type="submission" date="2023-05" db="EMBL/GenBank/DDBJ databases">
        <title>Nepenthes gracilis genome sequencing.</title>
        <authorList>
            <person name="Fukushima K."/>
        </authorList>
    </citation>
    <scope>NUCLEOTIDE SEQUENCE</scope>
    <source>
        <strain evidence="2">SING2019-196</strain>
    </source>
</reference>
<dbReference type="EMBL" id="BSYO01000028">
    <property type="protein sequence ID" value="GMH24423.1"/>
    <property type="molecule type" value="Genomic_DNA"/>
</dbReference>
<dbReference type="Proteomes" id="UP001279734">
    <property type="component" value="Unassembled WGS sequence"/>
</dbReference>
<gene>
    <name evidence="2" type="ORF">Nepgr_026266</name>
</gene>
<evidence type="ECO:0000256" key="1">
    <source>
        <dbReference type="SAM" id="MobiDB-lite"/>
    </source>
</evidence>
<protein>
    <submittedName>
        <fullName evidence="2">Uncharacterized protein</fullName>
    </submittedName>
</protein>
<comment type="caution">
    <text evidence="2">The sequence shown here is derived from an EMBL/GenBank/DDBJ whole genome shotgun (WGS) entry which is preliminary data.</text>
</comment>
<feature type="region of interest" description="Disordered" evidence="1">
    <location>
        <begin position="50"/>
        <end position="71"/>
    </location>
</feature>
<sequence length="131" mass="14797">MCILVIFDALLATSSFVKDVSKLEIQWHFVICYRSKQIEFTMKEEEVEYDKVAGGREEAEPRLEEDAETAGSFKSERVLDETILFRGMTDSVEGFNSTGDMDESSDRQAYLDDFLNVLMEVQAAGARGNTC</sequence>
<feature type="compositionally biased region" description="Basic and acidic residues" evidence="1">
    <location>
        <begin position="50"/>
        <end position="64"/>
    </location>
</feature>
<name>A0AAD3T6I8_NEPGR</name>
<proteinExistence type="predicted"/>
<evidence type="ECO:0000313" key="3">
    <source>
        <dbReference type="Proteomes" id="UP001279734"/>
    </source>
</evidence>
<keyword evidence="3" id="KW-1185">Reference proteome</keyword>